<evidence type="ECO:0000313" key="1">
    <source>
        <dbReference type="EnsemblPlants" id="PGSC0003DMT400017917"/>
    </source>
</evidence>
<protein>
    <submittedName>
        <fullName evidence="1">Carbonic anhydrase</fullName>
    </submittedName>
</protein>
<proteinExistence type="predicted"/>
<dbReference type="STRING" id="4113.M1A9Q5"/>
<dbReference type="Proteomes" id="UP000011115">
    <property type="component" value="Unassembled WGS sequence"/>
</dbReference>
<sequence>MKNNGELQKEDMTNKSYEEAIVSLQNLLSEKGELGPVVSKRIDEITAELQTSSKPFDPVHRIKCGFNYFKTEIYE</sequence>
<dbReference type="Gramene" id="PGSC0003DMT400017917">
    <property type="protein sequence ID" value="PGSC0003DMT400017917"/>
    <property type="gene ID" value="PGSC0003DMG400006957"/>
</dbReference>
<dbReference type="eggNOG" id="KOG1578">
    <property type="taxonomic scope" value="Eukaryota"/>
</dbReference>
<evidence type="ECO:0000313" key="2">
    <source>
        <dbReference type="Proteomes" id="UP000011115"/>
    </source>
</evidence>
<accession>M1A9Q5</accession>
<reference evidence="2" key="1">
    <citation type="journal article" date="2011" name="Nature">
        <title>Genome sequence and analysis of the tuber crop potato.</title>
        <authorList>
            <consortium name="The Potato Genome Sequencing Consortium"/>
        </authorList>
    </citation>
    <scope>NUCLEOTIDE SEQUENCE [LARGE SCALE GENOMIC DNA]</scope>
    <source>
        <strain evidence="2">cv. DM1-3 516 R44</strain>
    </source>
</reference>
<keyword evidence="2" id="KW-1185">Reference proteome</keyword>
<dbReference type="AlphaFoldDB" id="M1A9Q5"/>
<dbReference type="InParanoid" id="M1A9Q5"/>
<reference evidence="1" key="2">
    <citation type="submission" date="2015-06" db="UniProtKB">
        <authorList>
            <consortium name="EnsemblPlants"/>
        </authorList>
    </citation>
    <scope>IDENTIFICATION</scope>
    <source>
        <strain evidence="1">DM1-3 516 R44</strain>
    </source>
</reference>
<dbReference type="EnsemblPlants" id="PGSC0003DMT400017917">
    <property type="protein sequence ID" value="PGSC0003DMT400017917"/>
    <property type="gene ID" value="PGSC0003DMG400006957"/>
</dbReference>
<organism evidence="1 2">
    <name type="scientific">Solanum tuberosum</name>
    <name type="common">Potato</name>
    <dbReference type="NCBI Taxonomy" id="4113"/>
    <lineage>
        <taxon>Eukaryota</taxon>
        <taxon>Viridiplantae</taxon>
        <taxon>Streptophyta</taxon>
        <taxon>Embryophyta</taxon>
        <taxon>Tracheophyta</taxon>
        <taxon>Spermatophyta</taxon>
        <taxon>Magnoliopsida</taxon>
        <taxon>eudicotyledons</taxon>
        <taxon>Gunneridae</taxon>
        <taxon>Pentapetalae</taxon>
        <taxon>asterids</taxon>
        <taxon>lamiids</taxon>
        <taxon>Solanales</taxon>
        <taxon>Solanaceae</taxon>
        <taxon>Solanoideae</taxon>
        <taxon>Solaneae</taxon>
        <taxon>Solanum</taxon>
    </lineage>
</organism>
<dbReference type="HOGENOM" id="CLU_2872051_0_0_1"/>
<name>M1A9Q5_SOLTU</name>
<dbReference type="OMA" id="CMLCCAS"/>
<dbReference type="PaxDb" id="4113-PGSC0003DMT400017917"/>